<proteinExistence type="predicted"/>
<dbReference type="PROSITE" id="PS50110">
    <property type="entry name" value="RESPONSE_REGULATORY"/>
    <property type="match status" value="1"/>
</dbReference>
<dbReference type="CDD" id="cd07043">
    <property type="entry name" value="STAS_anti-anti-sigma_factors"/>
    <property type="match status" value="1"/>
</dbReference>
<dbReference type="EMBL" id="CP001032">
    <property type="protein sequence ID" value="ACB74287.1"/>
    <property type="molecule type" value="Genomic_DNA"/>
</dbReference>
<evidence type="ECO:0000259" key="3">
    <source>
        <dbReference type="PROSITE" id="PS50110"/>
    </source>
</evidence>
<dbReference type="RefSeq" id="WP_012373825.1">
    <property type="nucleotide sequence ID" value="NC_010571.1"/>
</dbReference>
<dbReference type="PANTHER" id="PTHR43156:SF2">
    <property type="entry name" value="STAGE II SPORULATION PROTEIN E"/>
    <property type="match status" value="1"/>
</dbReference>
<evidence type="ECO:0000256" key="2">
    <source>
        <dbReference type="PROSITE-ProRule" id="PRU00169"/>
    </source>
</evidence>
<organism evidence="4 5">
    <name type="scientific">Opitutus terrae (strain DSM 11246 / JCM 15787 / PB90-1)</name>
    <dbReference type="NCBI Taxonomy" id="452637"/>
    <lineage>
        <taxon>Bacteria</taxon>
        <taxon>Pseudomonadati</taxon>
        <taxon>Verrucomicrobiota</taxon>
        <taxon>Opitutia</taxon>
        <taxon>Opitutales</taxon>
        <taxon>Opitutaceae</taxon>
        <taxon>Opitutus</taxon>
    </lineage>
</organism>
<reference evidence="4 5" key="1">
    <citation type="journal article" date="2011" name="J. Bacteriol.">
        <title>Genome sequence of the verrucomicrobium Opitutus terrae PB90-1, an abundant inhabitant of rice paddy soil ecosystems.</title>
        <authorList>
            <person name="van Passel M.W."/>
            <person name="Kant R."/>
            <person name="Palva A."/>
            <person name="Copeland A."/>
            <person name="Lucas S."/>
            <person name="Lapidus A."/>
            <person name="Glavina del Rio T."/>
            <person name="Pitluck S."/>
            <person name="Goltsman E."/>
            <person name="Clum A."/>
            <person name="Sun H."/>
            <person name="Schmutz J."/>
            <person name="Larimer F.W."/>
            <person name="Land M.L."/>
            <person name="Hauser L."/>
            <person name="Kyrpides N."/>
            <person name="Mikhailova N."/>
            <person name="Richardson P.P."/>
            <person name="Janssen P.H."/>
            <person name="de Vos W.M."/>
            <person name="Smidt H."/>
        </authorList>
    </citation>
    <scope>NUCLEOTIDE SEQUENCE [LARGE SCALE GENOMIC DNA]</scope>
    <source>
        <strain evidence="5">DSM 11246 / JCM 15787 / PB90-1</strain>
    </source>
</reference>
<dbReference type="eggNOG" id="COG1366">
    <property type="taxonomic scope" value="Bacteria"/>
</dbReference>
<dbReference type="SUPFAM" id="SSF81606">
    <property type="entry name" value="PP2C-like"/>
    <property type="match status" value="1"/>
</dbReference>
<feature type="modified residue" description="4-aspartylphosphate" evidence="2">
    <location>
        <position position="54"/>
    </location>
</feature>
<evidence type="ECO:0000256" key="1">
    <source>
        <dbReference type="ARBA" id="ARBA00022801"/>
    </source>
</evidence>
<dbReference type="SMART" id="SM00331">
    <property type="entry name" value="PP2C_SIG"/>
    <property type="match status" value="1"/>
</dbReference>
<dbReference type="Gene3D" id="3.60.40.10">
    <property type="entry name" value="PPM-type phosphatase domain"/>
    <property type="match status" value="1"/>
</dbReference>
<accession>B1ZXR5</accession>
<dbReference type="KEGG" id="ote:Oter_0999"/>
<feature type="domain" description="Response regulatory" evidence="3">
    <location>
        <begin position="5"/>
        <end position="119"/>
    </location>
</feature>
<dbReference type="Gene3D" id="3.30.750.24">
    <property type="entry name" value="STAS domain"/>
    <property type="match status" value="1"/>
</dbReference>
<dbReference type="Proteomes" id="UP000007013">
    <property type="component" value="Chromosome"/>
</dbReference>
<evidence type="ECO:0000313" key="5">
    <source>
        <dbReference type="Proteomes" id="UP000007013"/>
    </source>
</evidence>
<gene>
    <name evidence="4" type="ordered locus">Oter_0999</name>
</gene>
<dbReference type="OrthoDB" id="9763484at2"/>
<dbReference type="Pfam" id="PF07228">
    <property type="entry name" value="SpoIIE"/>
    <property type="match status" value="1"/>
</dbReference>
<dbReference type="HOGENOM" id="CLU_458423_0_0_0"/>
<dbReference type="eggNOG" id="COG3437">
    <property type="taxonomic scope" value="Bacteria"/>
</dbReference>
<dbReference type="GO" id="GO:0016791">
    <property type="term" value="F:phosphatase activity"/>
    <property type="evidence" value="ECO:0007669"/>
    <property type="project" value="TreeGrafter"/>
</dbReference>
<dbReference type="InterPro" id="IPR001932">
    <property type="entry name" value="PPM-type_phosphatase-like_dom"/>
</dbReference>
<keyword evidence="5" id="KW-1185">Reference proteome</keyword>
<dbReference type="SMART" id="SM00448">
    <property type="entry name" value="REC"/>
    <property type="match status" value="1"/>
</dbReference>
<name>B1ZXR5_OPITP</name>
<dbReference type="InterPro" id="IPR011006">
    <property type="entry name" value="CheY-like_superfamily"/>
</dbReference>
<sequence length="602" mass="65942">MAKLTVLVVDDEELILHVLLRFFRRRGDRCDVAPGGAEALRLVEAQRYDLVISDIAMPEMNGLELIRRVKERQPDAVCILMSGLGTRGDIIEALKIGVFDFIDKPIPDLAALTMVIDRAAESGRLVRERNALLENLREQNTKLEYSLLRLHEAFAQLHQQEAVLESDLQKAQRVQRTFLPAGFPRVANFDFFGYYAPCDQLGGDFFGTLALADGRMALYLVDVAGHGVSAAMITVTFRELMRAGHRSTGQDALFGEPARVLRTMNEALIAEHFDPPIYVSMIYAVIDPGSGEVNVAAAGHPPPILVARGGAAGDVEVGGTVLGTPAVTDYRAKRLLLGPGDALLFYSDGLSEMRSPQGRELSADQLREIMARQHAQPARTIGAEVERRFLEHLEGAASTDDITFLVVARTAAAVEPTVRRPDEIIPDSVKIVMPEKLRRVSGGARGQIHAGFRGRTCIVQFRGLTTWQLAPALREMLQAAKARAEPPVCIDLDGCEALDSTMLGLLLQQSADLMLHQPNPRVLGQLHEMGVLHLFKISHDPCPQPQVAMAITPAESKQACSDLILSAHEALMEASARNREKFRDVVESLRQENAAAVHAPPK</sequence>
<dbReference type="InterPro" id="IPR036457">
    <property type="entry name" value="PPM-type-like_dom_sf"/>
</dbReference>
<keyword evidence="2" id="KW-0597">Phosphoprotein</keyword>
<dbReference type="InterPro" id="IPR036513">
    <property type="entry name" value="STAS_dom_sf"/>
</dbReference>
<dbReference type="SUPFAM" id="SSF52091">
    <property type="entry name" value="SpoIIaa-like"/>
    <property type="match status" value="1"/>
</dbReference>
<dbReference type="SUPFAM" id="SSF52172">
    <property type="entry name" value="CheY-like"/>
    <property type="match status" value="1"/>
</dbReference>
<dbReference type="GO" id="GO:0000160">
    <property type="term" value="P:phosphorelay signal transduction system"/>
    <property type="evidence" value="ECO:0007669"/>
    <property type="project" value="InterPro"/>
</dbReference>
<dbReference type="Pfam" id="PF00072">
    <property type="entry name" value="Response_reg"/>
    <property type="match status" value="1"/>
</dbReference>
<dbReference type="PANTHER" id="PTHR43156">
    <property type="entry name" value="STAGE II SPORULATION PROTEIN E-RELATED"/>
    <property type="match status" value="1"/>
</dbReference>
<evidence type="ECO:0000313" key="4">
    <source>
        <dbReference type="EMBL" id="ACB74287.1"/>
    </source>
</evidence>
<dbReference type="Gene3D" id="3.40.50.2300">
    <property type="match status" value="1"/>
</dbReference>
<protein>
    <submittedName>
        <fullName evidence="4">Response regulator receiver modulated serine phosphatase</fullName>
    </submittedName>
</protein>
<dbReference type="InterPro" id="IPR052016">
    <property type="entry name" value="Bact_Sigma-Reg"/>
</dbReference>
<dbReference type="AlphaFoldDB" id="B1ZXR5"/>
<dbReference type="InterPro" id="IPR001789">
    <property type="entry name" value="Sig_transdc_resp-reg_receiver"/>
</dbReference>
<keyword evidence="1" id="KW-0378">Hydrolase</keyword>
<dbReference type="STRING" id="452637.Oter_0999"/>
<dbReference type="eggNOG" id="COG2208">
    <property type="taxonomic scope" value="Bacteria"/>
</dbReference>